<sequence length="75" mass="8359">MKFSDLKSLNEFPSLKRLIVSVESVPSNFLHLNFKIPNCLTKIESTILFFPTPGFILDIGTQTRPGPIDHDTGPS</sequence>
<dbReference type="EMBL" id="UZAK01032975">
    <property type="protein sequence ID" value="VDP33302.1"/>
    <property type="molecule type" value="Genomic_DNA"/>
</dbReference>
<reference evidence="1 2" key="2">
    <citation type="submission" date="2018-11" db="EMBL/GenBank/DDBJ databases">
        <authorList>
            <consortium name="Pathogen Informatics"/>
        </authorList>
    </citation>
    <scope>NUCLEOTIDE SEQUENCE [LARGE SCALE GENOMIC DNA]</scope>
    <source>
        <strain evidence="1">Dakar</strain>
        <strain evidence="2">Dakar, Senegal</strain>
    </source>
</reference>
<evidence type="ECO:0000313" key="1">
    <source>
        <dbReference type="EMBL" id="VDP33302.1"/>
    </source>
</evidence>
<dbReference type="AlphaFoldDB" id="A0A183K1R6"/>
<proteinExistence type="predicted"/>
<keyword evidence="2" id="KW-1185">Reference proteome</keyword>
<name>A0A183K1R6_9TREM</name>
<protein>
    <submittedName>
        <fullName evidence="1 3">Uncharacterized protein</fullName>
    </submittedName>
</protein>
<evidence type="ECO:0000313" key="2">
    <source>
        <dbReference type="Proteomes" id="UP000279833"/>
    </source>
</evidence>
<gene>
    <name evidence="1" type="ORF">SCUD_LOCUS8929</name>
</gene>
<reference evidence="3" key="1">
    <citation type="submission" date="2016-06" db="UniProtKB">
        <authorList>
            <consortium name="WormBaseParasite"/>
        </authorList>
    </citation>
    <scope>IDENTIFICATION</scope>
</reference>
<dbReference type="Proteomes" id="UP000279833">
    <property type="component" value="Unassembled WGS sequence"/>
</dbReference>
<accession>A0A183K1R6</accession>
<dbReference type="WBParaSite" id="SCUD_0000892901-mRNA-1">
    <property type="protein sequence ID" value="SCUD_0000892901-mRNA-1"/>
    <property type="gene ID" value="SCUD_0000892901"/>
</dbReference>
<evidence type="ECO:0000313" key="3">
    <source>
        <dbReference type="WBParaSite" id="SCUD_0000892901-mRNA-1"/>
    </source>
</evidence>
<organism evidence="3">
    <name type="scientific">Schistosoma curassoni</name>
    <dbReference type="NCBI Taxonomy" id="6186"/>
    <lineage>
        <taxon>Eukaryota</taxon>
        <taxon>Metazoa</taxon>
        <taxon>Spiralia</taxon>
        <taxon>Lophotrochozoa</taxon>
        <taxon>Platyhelminthes</taxon>
        <taxon>Trematoda</taxon>
        <taxon>Digenea</taxon>
        <taxon>Strigeidida</taxon>
        <taxon>Schistosomatoidea</taxon>
        <taxon>Schistosomatidae</taxon>
        <taxon>Schistosoma</taxon>
    </lineage>
</organism>